<name>A0A2N8TTJ6_9ACTN</name>
<dbReference type="InterPro" id="IPR053780">
    <property type="entry name" value="Gp66-like"/>
</dbReference>
<sequence>MRTEGAVLTSNEETRLHLVPVRQKDAKVFVAAWHRHHKPPAGAVFTVGAADQDGVLRAVAIVGRPVARHFDDGQTLEVTRTATDGVRNANSLLYGAAWRAAKALGYTRLITYTQEGESGASLRAAGWTVIAQRRPRPGWDCASRPRQAHGTENVARTLWEAQPVDAT</sequence>
<dbReference type="OrthoDB" id="1653618at2"/>
<protein>
    <submittedName>
        <fullName evidence="1">Uncharacterized protein</fullName>
    </submittedName>
</protein>
<dbReference type="AlphaFoldDB" id="A0A2N8TTJ6"/>
<dbReference type="Proteomes" id="UP000235943">
    <property type="component" value="Unassembled WGS sequence"/>
</dbReference>
<proteinExistence type="predicted"/>
<organism evidence="1 2">
    <name type="scientific">Streptomyces cahuitamycinicus</name>
    <dbReference type="NCBI Taxonomy" id="2070367"/>
    <lineage>
        <taxon>Bacteria</taxon>
        <taxon>Bacillati</taxon>
        <taxon>Actinomycetota</taxon>
        <taxon>Actinomycetes</taxon>
        <taxon>Kitasatosporales</taxon>
        <taxon>Streptomycetaceae</taxon>
        <taxon>Streptomyces</taxon>
    </lineage>
</organism>
<comment type="caution">
    <text evidence="1">The sequence shown here is derived from an EMBL/GenBank/DDBJ whole genome shotgun (WGS) entry which is preliminary data.</text>
</comment>
<dbReference type="EMBL" id="POUC01000051">
    <property type="protein sequence ID" value="PNG22320.1"/>
    <property type="molecule type" value="Genomic_DNA"/>
</dbReference>
<accession>A0A2N8TTJ6</accession>
<evidence type="ECO:0000313" key="2">
    <source>
        <dbReference type="Proteomes" id="UP000235943"/>
    </source>
</evidence>
<dbReference type="NCBIfam" id="NF045478">
    <property type="entry name" value="XF1762_fam"/>
    <property type="match status" value="1"/>
</dbReference>
<gene>
    <name evidence="1" type="ORF">C1J00_09910</name>
</gene>
<reference evidence="1 2" key="1">
    <citation type="submission" date="2018-01" db="EMBL/GenBank/DDBJ databases">
        <title>Draft genome sequence of Streptomyces sp. 13K301.</title>
        <authorList>
            <person name="Sahin N."/>
            <person name="Saygin H."/>
            <person name="Ay H."/>
        </authorList>
    </citation>
    <scope>NUCLEOTIDE SEQUENCE [LARGE SCALE GENOMIC DNA]</scope>
    <source>
        <strain evidence="1 2">13K301</strain>
    </source>
</reference>
<keyword evidence="2" id="KW-1185">Reference proteome</keyword>
<evidence type="ECO:0000313" key="1">
    <source>
        <dbReference type="EMBL" id="PNG22320.1"/>
    </source>
</evidence>